<evidence type="ECO:0000256" key="8">
    <source>
        <dbReference type="ARBA" id="ARBA00023002"/>
    </source>
</evidence>
<evidence type="ECO:0000259" key="16">
    <source>
        <dbReference type="PROSITE" id="PS51393"/>
    </source>
</evidence>
<dbReference type="PRINTS" id="PR00087">
    <property type="entry name" value="LIPOXYGENASE"/>
</dbReference>
<dbReference type="FunFam" id="3.10.450.60:FF:000002">
    <property type="entry name" value="Lipoxygenase"/>
    <property type="match status" value="1"/>
</dbReference>
<evidence type="ECO:0000256" key="14">
    <source>
        <dbReference type="RuleBase" id="RU003975"/>
    </source>
</evidence>
<dbReference type="GO" id="GO:0031408">
    <property type="term" value="P:oxylipin biosynthetic process"/>
    <property type="evidence" value="ECO:0007669"/>
    <property type="project" value="UniProtKB-UniRule"/>
</dbReference>
<dbReference type="InterPro" id="IPR013819">
    <property type="entry name" value="LipOase_C"/>
</dbReference>
<dbReference type="Pfam" id="PF01477">
    <property type="entry name" value="PLAT"/>
    <property type="match status" value="1"/>
</dbReference>
<dbReference type="FunFam" id="1.20.245.10:FF:000002">
    <property type="entry name" value="Lipoxygenase"/>
    <property type="match status" value="1"/>
</dbReference>
<evidence type="ECO:0000256" key="3">
    <source>
        <dbReference type="ARBA" id="ARBA00022516"/>
    </source>
</evidence>
<dbReference type="Gene3D" id="2.60.60.20">
    <property type="entry name" value="PLAT/LH2 domain"/>
    <property type="match status" value="1"/>
</dbReference>
<dbReference type="PROSITE" id="PS00711">
    <property type="entry name" value="LIPOXYGENASE_1"/>
    <property type="match status" value="1"/>
</dbReference>
<evidence type="ECO:0000256" key="9">
    <source>
        <dbReference type="ARBA" id="ARBA00023004"/>
    </source>
</evidence>
<evidence type="ECO:0000256" key="10">
    <source>
        <dbReference type="ARBA" id="ARBA00023098"/>
    </source>
</evidence>
<accession>A0AA88QTK8</accession>
<dbReference type="PROSITE" id="PS50095">
    <property type="entry name" value="PLAT"/>
    <property type="match status" value="1"/>
</dbReference>
<keyword evidence="5 14" id="KW-0925">Oxylipin biosynthesis</keyword>
<dbReference type="PROSITE" id="PS00081">
    <property type="entry name" value="LIPOXYGENASE_2"/>
    <property type="match status" value="1"/>
</dbReference>
<keyword evidence="10" id="KW-0443">Lipid metabolism</keyword>
<dbReference type="InterPro" id="IPR020833">
    <property type="entry name" value="LipOase_Fe_BS"/>
</dbReference>
<dbReference type="InterPro" id="IPR020834">
    <property type="entry name" value="LipOase_CS"/>
</dbReference>
<dbReference type="SUPFAM" id="SSF49723">
    <property type="entry name" value="Lipase/lipooxygenase domain (PLAT/LH2 domain)"/>
    <property type="match status" value="1"/>
</dbReference>
<keyword evidence="18" id="KW-1185">Reference proteome</keyword>
<keyword evidence="3 14" id="KW-0444">Lipid biosynthesis</keyword>
<dbReference type="SMART" id="SM00308">
    <property type="entry name" value="LH2"/>
    <property type="match status" value="1"/>
</dbReference>
<dbReference type="GO" id="GO:0046872">
    <property type="term" value="F:metal ion binding"/>
    <property type="evidence" value="ECO:0007669"/>
    <property type="project" value="UniProtKB-UniRule"/>
</dbReference>
<dbReference type="PRINTS" id="PR00468">
    <property type="entry name" value="PLTLPOXGNASE"/>
</dbReference>
<dbReference type="InterPro" id="IPR000907">
    <property type="entry name" value="LipOase"/>
</dbReference>
<dbReference type="InterPro" id="IPR036392">
    <property type="entry name" value="PLAT/LH2_dom_sf"/>
</dbReference>
<dbReference type="SUPFAM" id="SSF48484">
    <property type="entry name" value="Lipoxigenase"/>
    <property type="match status" value="1"/>
</dbReference>
<evidence type="ECO:0000256" key="2">
    <source>
        <dbReference type="ARBA" id="ARBA00009419"/>
    </source>
</evidence>
<keyword evidence="6" id="KW-0276">Fatty acid metabolism</keyword>
<evidence type="ECO:0000256" key="13">
    <source>
        <dbReference type="RuleBase" id="RU003974"/>
    </source>
</evidence>
<name>A0AA88QTK8_9ASTE</name>
<dbReference type="InterPro" id="IPR001246">
    <property type="entry name" value="LipOase_plant"/>
</dbReference>
<comment type="cofactor">
    <cofactor evidence="1 13">
        <name>Fe cation</name>
        <dbReference type="ChEBI" id="CHEBI:24875"/>
    </cofactor>
</comment>
<comment type="function">
    <text evidence="14">Plant lipoxygenase may be involved in a number of diverse aspects of plant physiology including growth and development, pest resistance, and senescence or responses to wounding.</text>
</comment>
<dbReference type="InterPro" id="IPR036226">
    <property type="entry name" value="LipOase_C_sf"/>
</dbReference>
<protein>
    <recommendedName>
        <fullName evidence="14">Lipoxygenase</fullName>
        <ecNumber evidence="14">1.13.11.-</ecNumber>
    </recommendedName>
</protein>
<dbReference type="GO" id="GO:0034440">
    <property type="term" value="P:lipid oxidation"/>
    <property type="evidence" value="ECO:0007669"/>
    <property type="project" value="InterPro"/>
</dbReference>
<evidence type="ECO:0000313" key="18">
    <source>
        <dbReference type="Proteomes" id="UP001187471"/>
    </source>
</evidence>
<dbReference type="GO" id="GO:0006633">
    <property type="term" value="P:fatty acid biosynthetic process"/>
    <property type="evidence" value="ECO:0007669"/>
    <property type="project" value="UniProtKB-KW"/>
</dbReference>
<gene>
    <name evidence="17" type="ORF">RJ640_024781</name>
</gene>
<evidence type="ECO:0000256" key="1">
    <source>
        <dbReference type="ARBA" id="ARBA00001962"/>
    </source>
</evidence>
<evidence type="ECO:0000256" key="4">
    <source>
        <dbReference type="ARBA" id="ARBA00022723"/>
    </source>
</evidence>
<dbReference type="FunFam" id="4.10.372.10:FF:000001">
    <property type="entry name" value="Lipoxygenase"/>
    <property type="match status" value="1"/>
</dbReference>
<dbReference type="GO" id="GO:0016702">
    <property type="term" value="F:oxidoreductase activity, acting on single donors with incorporation of molecular oxygen, incorporation of two atoms of oxygen"/>
    <property type="evidence" value="ECO:0007669"/>
    <property type="project" value="InterPro"/>
</dbReference>
<feature type="domain" description="Lipoxygenase" evidence="16">
    <location>
        <begin position="156"/>
        <end position="855"/>
    </location>
</feature>
<dbReference type="Gene3D" id="4.10.375.10">
    <property type="entry name" value="Lipoxygenase-1, Domain 2"/>
    <property type="match status" value="1"/>
</dbReference>
<evidence type="ECO:0000256" key="11">
    <source>
        <dbReference type="ARBA" id="ARBA00023160"/>
    </source>
</evidence>
<evidence type="ECO:0000313" key="17">
    <source>
        <dbReference type="EMBL" id="KAK2976053.1"/>
    </source>
</evidence>
<keyword evidence="7 13" id="KW-0223">Dioxygenase</keyword>
<dbReference type="Gene3D" id="1.20.245.10">
    <property type="entry name" value="Lipoxygenase-1, Domain 5"/>
    <property type="match status" value="1"/>
</dbReference>
<dbReference type="AlphaFoldDB" id="A0AA88QTK8"/>
<comment type="caution">
    <text evidence="12">Lacks conserved residue(s) required for the propagation of feature annotation.</text>
</comment>
<proteinExistence type="inferred from homology"/>
<evidence type="ECO:0000256" key="7">
    <source>
        <dbReference type="ARBA" id="ARBA00022964"/>
    </source>
</evidence>
<keyword evidence="4 13" id="KW-0479">Metal-binding</keyword>
<organism evidence="17 18">
    <name type="scientific">Escallonia rubra</name>
    <dbReference type="NCBI Taxonomy" id="112253"/>
    <lineage>
        <taxon>Eukaryota</taxon>
        <taxon>Viridiplantae</taxon>
        <taxon>Streptophyta</taxon>
        <taxon>Embryophyta</taxon>
        <taxon>Tracheophyta</taxon>
        <taxon>Spermatophyta</taxon>
        <taxon>Magnoliopsida</taxon>
        <taxon>eudicotyledons</taxon>
        <taxon>Gunneridae</taxon>
        <taxon>Pentapetalae</taxon>
        <taxon>asterids</taxon>
        <taxon>campanulids</taxon>
        <taxon>Escalloniales</taxon>
        <taxon>Escalloniaceae</taxon>
        <taxon>Escallonia</taxon>
    </lineage>
</organism>
<comment type="similarity">
    <text evidence="2 13">Belongs to the lipoxygenase family.</text>
</comment>
<dbReference type="FunFam" id="4.10.375.10:FF:000001">
    <property type="entry name" value="Lipoxygenase"/>
    <property type="match status" value="1"/>
</dbReference>
<keyword evidence="11 14" id="KW-0275">Fatty acid biosynthesis</keyword>
<dbReference type="Gene3D" id="4.10.372.10">
    <property type="entry name" value="Lipoxygenase-1, Domain 3"/>
    <property type="match status" value="1"/>
</dbReference>
<dbReference type="InterPro" id="IPR027433">
    <property type="entry name" value="Lipoxygenase_dom_3"/>
</dbReference>
<comment type="caution">
    <text evidence="17">The sequence shown here is derived from an EMBL/GenBank/DDBJ whole genome shotgun (WGS) entry which is preliminary data.</text>
</comment>
<comment type="pathway">
    <text evidence="14">Lipid metabolism; oxylipin biosynthesis.</text>
</comment>
<evidence type="ECO:0000256" key="12">
    <source>
        <dbReference type="PROSITE-ProRule" id="PRU00152"/>
    </source>
</evidence>
<dbReference type="Gene3D" id="3.10.450.60">
    <property type="match status" value="1"/>
</dbReference>
<dbReference type="Pfam" id="PF00305">
    <property type="entry name" value="Lipoxygenase"/>
    <property type="match status" value="1"/>
</dbReference>
<evidence type="ECO:0000256" key="6">
    <source>
        <dbReference type="ARBA" id="ARBA00022832"/>
    </source>
</evidence>
<sequence>MSRKAVDPVMEEEDRNKRMRYETDEGKIKGTVVLMKKKNLLKLKGTTESAHDWWDEIVGNKVSLQLISAVNGDTDAKELRGKLGKPAQLEDWNSENTPLKSEDSTFSVTFDRDEEIGVPGAFLIKNCHHNEFYLKTLTLEAARDHGRLHFICNSWTYLPSRTPPALQYYRGEELVNLRGTGTGKLEESDRVYDYDLYNDLGNPDNANHVRPILGGSTEFPYPRRGRTGRPLSKKDPRCETRLPFYDSLKIYVPRDERFSHLKMSDFAAYALQSIFQFLIPEFEALFDRTPSEFDTFEDVLKLYEGGIPMPNNNLLESIRERIPFEMIKELLRSDRERPFKFPLPQVIKAEDRSAWRTDEEFAREMLAGVNPVVICGLKEFPPTSKLDPKLYGNQNSSMTKEHIKDHLDGLTVDEAMENNRLFILDHHDPLMPYLRQINTATSTRTYATRTLLFLKRDGTLTPLAIELSLPHDKGDQLGAVSRVQTPAEKGAEGTIWELAKAYVAVNDSGYHQLVCHWLHTHAVTEPFIIATNRQLSVLHPVYKLLHPHFRDTMNINALGRQTLINAGGILERTVFPGKFAMEISAVMYRDWVFPGQALPADLVKRGMAVEDSKSPHGIRLLIEDYPYAVDGLKIWSAIRTWVEDYCSFYYKNDEVIQEDHELQSWWEEVKNKGHPDKKHESWWPKMQTREELVETCTIIIWIASALHAAVNFGQYPYGGYPLNRPAMSRRLIPEHGTPEYDELEKEPKKAYLKTITAQMQSILGISLIEILSKHSSDEVFLGQRDTSEWTTDMEPLKAFGRFGKRLEAIEQEITEMNKEERYRNRVGPVQMPYTLLQPSTELGLTGKGIPNSVSI</sequence>
<dbReference type="EMBL" id="JAVXUO010002120">
    <property type="protein sequence ID" value="KAK2976053.1"/>
    <property type="molecule type" value="Genomic_DNA"/>
</dbReference>
<keyword evidence="9 13" id="KW-0408">Iron</keyword>
<dbReference type="EC" id="1.13.11.-" evidence="14"/>
<keyword evidence="8 13" id="KW-0560">Oxidoreductase</keyword>
<feature type="domain" description="PLAT" evidence="15">
    <location>
        <begin position="41"/>
        <end position="170"/>
    </location>
</feature>
<dbReference type="PROSITE" id="PS51393">
    <property type="entry name" value="LIPOXYGENASE_3"/>
    <property type="match status" value="1"/>
</dbReference>
<dbReference type="Proteomes" id="UP001187471">
    <property type="component" value="Unassembled WGS sequence"/>
</dbReference>
<evidence type="ECO:0000259" key="15">
    <source>
        <dbReference type="PROSITE" id="PS50095"/>
    </source>
</evidence>
<reference evidence="17" key="1">
    <citation type="submission" date="2022-12" db="EMBL/GenBank/DDBJ databases">
        <title>Draft genome assemblies for two species of Escallonia (Escalloniales).</title>
        <authorList>
            <person name="Chanderbali A."/>
            <person name="Dervinis C."/>
            <person name="Anghel I."/>
            <person name="Soltis D."/>
            <person name="Soltis P."/>
            <person name="Zapata F."/>
        </authorList>
    </citation>
    <scope>NUCLEOTIDE SEQUENCE</scope>
    <source>
        <strain evidence="17">UCBG92.1500</strain>
        <tissue evidence="17">Leaf</tissue>
    </source>
</reference>
<evidence type="ECO:0000256" key="5">
    <source>
        <dbReference type="ARBA" id="ARBA00022767"/>
    </source>
</evidence>
<dbReference type="InterPro" id="IPR001024">
    <property type="entry name" value="PLAT/LH2_dom"/>
</dbReference>
<dbReference type="PANTHER" id="PTHR11771">
    <property type="entry name" value="LIPOXYGENASE"/>
    <property type="match status" value="1"/>
</dbReference>